<dbReference type="Proteomes" id="UP001499910">
    <property type="component" value="Unassembled WGS sequence"/>
</dbReference>
<gene>
    <name evidence="1" type="ORF">GCM10023209_04720</name>
</gene>
<keyword evidence="2" id="KW-1185">Reference proteome</keyword>
<organism evidence="1 2">
    <name type="scientific">[Roseibacterium] beibuensis</name>
    <dbReference type="NCBI Taxonomy" id="1193142"/>
    <lineage>
        <taxon>Bacteria</taxon>
        <taxon>Pseudomonadati</taxon>
        <taxon>Pseudomonadota</taxon>
        <taxon>Alphaproteobacteria</taxon>
        <taxon>Rhodobacterales</taxon>
        <taxon>Roseobacteraceae</taxon>
        <taxon>Roseicyclus</taxon>
    </lineage>
</organism>
<evidence type="ECO:0000313" key="2">
    <source>
        <dbReference type="Proteomes" id="UP001499910"/>
    </source>
</evidence>
<name>A0ABP9KXK3_9RHOB</name>
<reference evidence="2" key="1">
    <citation type="journal article" date="2019" name="Int. J. Syst. Evol. Microbiol.">
        <title>The Global Catalogue of Microorganisms (GCM) 10K type strain sequencing project: providing services to taxonomists for standard genome sequencing and annotation.</title>
        <authorList>
            <consortium name="The Broad Institute Genomics Platform"/>
            <consortium name="The Broad Institute Genome Sequencing Center for Infectious Disease"/>
            <person name="Wu L."/>
            <person name="Ma J."/>
        </authorList>
    </citation>
    <scope>NUCLEOTIDE SEQUENCE [LARGE SCALE GENOMIC DNA]</scope>
    <source>
        <strain evidence="2">JCM 18015</strain>
    </source>
</reference>
<accession>A0ABP9KXK3</accession>
<sequence>MIVDDGDRVRATLMSDRLSAAAGFAGQLSGERIEVQSVSLFSVDDVLYSSRFDIDFRDADSFVLQQWMRPESGGPEHRTLLMRFERR</sequence>
<dbReference type="EMBL" id="BAABHW010000001">
    <property type="protein sequence ID" value="GAA5066287.1"/>
    <property type="molecule type" value="Genomic_DNA"/>
</dbReference>
<protein>
    <submittedName>
        <fullName evidence="1">Uncharacterized protein</fullName>
    </submittedName>
</protein>
<evidence type="ECO:0000313" key="1">
    <source>
        <dbReference type="EMBL" id="GAA5066287.1"/>
    </source>
</evidence>
<comment type="caution">
    <text evidence="1">The sequence shown here is derived from an EMBL/GenBank/DDBJ whole genome shotgun (WGS) entry which is preliminary data.</text>
</comment>
<proteinExistence type="predicted"/>